<feature type="compositionally biased region" description="Basic and acidic residues" evidence="2">
    <location>
        <begin position="118"/>
        <end position="128"/>
    </location>
</feature>
<reference evidence="4 5" key="1">
    <citation type="submission" date="2022-01" db="EMBL/GenBank/DDBJ databases">
        <title>A chromosomal length assembly of Cordylochernes scorpioides.</title>
        <authorList>
            <person name="Zeh D."/>
            <person name="Zeh J."/>
        </authorList>
    </citation>
    <scope>NUCLEOTIDE SEQUENCE [LARGE SCALE GENOMIC DNA]</scope>
    <source>
        <strain evidence="4">IN4F17</strain>
        <tissue evidence="4">Whole Body</tissue>
    </source>
</reference>
<dbReference type="EMBL" id="CP092865">
    <property type="protein sequence ID" value="UYV64480.1"/>
    <property type="molecule type" value="Genomic_DNA"/>
</dbReference>
<feature type="region of interest" description="Disordered" evidence="2">
    <location>
        <begin position="100"/>
        <end position="128"/>
    </location>
</feature>
<sequence length="291" mass="33283">MRSWMAFLDLSRNWVGQISRSKLNKRLVYSCSTRWRKTLQTLEALSSNVNAKLRPFLIAANPANLDMWIKIASSLEEGFRHEETSSPVNGPRYRQDFQNIDSRNATPSQDSLPSGARPGREVGDRQETRRKQFYQDFRAEDNEENTEPPFPFQEEEDLERCLGVEPNKQASTDSPQVLFSSIKNPDHPTEPLEKLLLVSVDTQTESESVDCRNLRLFVTDKNTGLRFLVDSGADISIIPPKDKNRMPSSDYKLYAANGTEIVTYGTKEVVWNVDGRVSKVDARCQQRIYDE</sequence>
<dbReference type="PROSITE" id="PS00141">
    <property type="entry name" value="ASP_PROTEASE"/>
    <property type="match status" value="1"/>
</dbReference>
<dbReference type="PROSITE" id="PS50175">
    <property type="entry name" value="ASP_PROT_RETROV"/>
    <property type="match status" value="1"/>
</dbReference>
<evidence type="ECO:0000256" key="1">
    <source>
        <dbReference type="ARBA" id="ARBA00022801"/>
    </source>
</evidence>
<dbReference type="InterPro" id="IPR001995">
    <property type="entry name" value="Peptidase_A2_cat"/>
</dbReference>
<proteinExistence type="predicted"/>
<protein>
    <recommendedName>
        <fullName evidence="3">Peptidase A2 domain-containing protein</fullName>
    </recommendedName>
</protein>
<dbReference type="Proteomes" id="UP001235939">
    <property type="component" value="Chromosome 03"/>
</dbReference>
<feature type="compositionally biased region" description="Polar residues" evidence="2">
    <location>
        <begin position="100"/>
        <end position="112"/>
    </location>
</feature>
<keyword evidence="5" id="KW-1185">Reference proteome</keyword>
<evidence type="ECO:0000313" key="5">
    <source>
        <dbReference type="Proteomes" id="UP001235939"/>
    </source>
</evidence>
<organism evidence="4 5">
    <name type="scientific">Cordylochernes scorpioides</name>
    <dbReference type="NCBI Taxonomy" id="51811"/>
    <lineage>
        <taxon>Eukaryota</taxon>
        <taxon>Metazoa</taxon>
        <taxon>Ecdysozoa</taxon>
        <taxon>Arthropoda</taxon>
        <taxon>Chelicerata</taxon>
        <taxon>Arachnida</taxon>
        <taxon>Pseudoscorpiones</taxon>
        <taxon>Cheliferoidea</taxon>
        <taxon>Chernetidae</taxon>
        <taxon>Cordylochernes</taxon>
    </lineage>
</organism>
<feature type="domain" description="Peptidase A2" evidence="3">
    <location>
        <begin position="225"/>
        <end position="242"/>
    </location>
</feature>
<dbReference type="SUPFAM" id="SSF50630">
    <property type="entry name" value="Acid proteases"/>
    <property type="match status" value="1"/>
</dbReference>
<name>A0ABY6K7A1_9ARAC</name>
<evidence type="ECO:0000313" key="4">
    <source>
        <dbReference type="EMBL" id="UYV64480.1"/>
    </source>
</evidence>
<gene>
    <name evidence="4" type="ORF">LAZ67_3000909</name>
</gene>
<keyword evidence="1" id="KW-0378">Hydrolase</keyword>
<dbReference type="InterPro" id="IPR021109">
    <property type="entry name" value="Peptidase_aspartic_dom_sf"/>
</dbReference>
<dbReference type="InterPro" id="IPR001969">
    <property type="entry name" value="Aspartic_peptidase_AS"/>
</dbReference>
<accession>A0ABY6K7A1</accession>
<evidence type="ECO:0000259" key="3">
    <source>
        <dbReference type="PROSITE" id="PS50175"/>
    </source>
</evidence>
<evidence type="ECO:0000256" key="2">
    <source>
        <dbReference type="SAM" id="MobiDB-lite"/>
    </source>
</evidence>